<dbReference type="CDD" id="cd00483">
    <property type="entry name" value="HPPK"/>
    <property type="match status" value="1"/>
</dbReference>
<keyword evidence="9" id="KW-0289">Folate biosynthesis</keyword>
<feature type="domain" description="7,8-dihydro-6-hydroxymethylpterin-pyrophosphokinase" evidence="13">
    <location>
        <begin position="88"/>
        <end position="99"/>
    </location>
</feature>
<comment type="similarity">
    <text evidence="2">Belongs to the HPPK family.</text>
</comment>
<dbReference type="Gene3D" id="3.30.70.560">
    <property type="entry name" value="7,8-Dihydro-6-hydroxymethylpterin-pyrophosphokinase HPPK"/>
    <property type="match status" value="1"/>
</dbReference>
<dbReference type="InterPro" id="IPR035907">
    <property type="entry name" value="Hppk_sf"/>
</dbReference>
<evidence type="ECO:0000313" key="14">
    <source>
        <dbReference type="EMBL" id="UYQ73971.1"/>
    </source>
</evidence>
<dbReference type="InterPro" id="IPR000550">
    <property type="entry name" value="Hppk"/>
</dbReference>
<dbReference type="PROSITE" id="PS00794">
    <property type="entry name" value="HPPK"/>
    <property type="match status" value="1"/>
</dbReference>
<evidence type="ECO:0000259" key="13">
    <source>
        <dbReference type="PROSITE" id="PS00794"/>
    </source>
</evidence>
<evidence type="ECO:0000256" key="3">
    <source>
        <dbReference type="ARBA" id="ARBA00013253"/>
    </source>
</evidence>
<evidence type="ECO:0000256" key="8">
    <source>
        <dbReference type="ARBA" id="ARBA00022840"/>
    </source>
</evidence>
<evidence type="ECO:0000313" key="15">
    <source>
        <dbReference type="Proteomes" id="UP001163882"/>
    </source>
</evidence>
<keyword evidence="5 14" id="KW-0808">Transferase</keyword>
<dbReference type="Proteomes" id="UP001163882">
    <property type="component" value="Chromosome"/>
</dbReference>
<evidence type="ECO:0000256" key="7">
    <source>
        <dbReference type="ARBA" id="ARBA00022777"/>
    </source>
</evidence>
<evidence type="ECO:0000256" key="2">
    <source>
        <dbReference type="ARBA" id="ARBA00005810"/>
    </source>
</evidence>
<dbReference type="GO" id="GO:0003848">
    <property type="term" value="F:2-amino-4-hydroxy-6-hydroxymethyldihydropteridine diphosphokinase activity"/>
    <property type="evidence" value="ECO:0007669"/>
    <property type="project" value="UniProtKB-EC"/>
</dbReference>
<dbReference type="RefSeq" id="WP_264227519.1">
    <property type="nucleotide sequence ID" value="NZ_CP107716.1"/>
</dbReference>
<gene>
    <name evidence="14" type="primary">folK</name>
    <name evidence="14" type="ORF">OF122_09490</name>
</gene>
<sequence>MARAVLALGANIGDPAHQIAKAIEAIAGHPRISLLKQSALIVSEPWGKTDQNPFHNGAVLVETTLSPLELLDFCLATEAEIGRVRIEKWGPRSIDIDVITYDDLVMETERLTLPHPYAHERDFVLDPLREIAPDVAEWLLNQAGRKSG</sequence>
<evidence type="ECO:0000256" key="6">
    <source>
        <dbReference type="ARBA" id="ARBA00022741"/>
    </source>
</evidence>
<protein>
    <recommendedName>
        <fullName evidence="4">2-amino-4-hydroxy-6-hydroxymethyldihydropteridine pyrophosphokinase</fullName>
        <ecNumber evidence="3">2.7.6.3</ecNumber>
    </recommendedName>
    <alternativeName>
        <fullName evidence="11">6-hydroxymethyl-7,8-dihydropterin pyrophosphokinase</fullName>
    </alternativeName>
    <alternativeName>
        <fullName evidence="12">7,8-dihydro-6-hydroxymethylpterin-pyrophosphokinase</fullName>
    </alternativeName>
</protein>
<name>A0ABY6ITK0_9HYPH</name>
<evidence type="ECO:0000256" key="11">
    <source>
        <dbReference type="ARBA" id="ARBA00029766"/>
    </source>
</evidence>
<reference evidence="14" key="1">
    <citation type="submission" date="2022-10" db="EMBL/GenBank/DDBJ databases">
        <title>YIM 151497 complete genome.</title>
        <authorList>
            <person name="Chen X."/>
        </authorList>
    </citation>
    <scope>NUCLEOTIDE SEQUENCE</scope>
    <source>
        <strain evidence="14">YIM 151497</strain>
    </source>
</reference>
<evidence type="ECO:0000256" key="10">
    <source>
        <dbReference type="ARBA" id="ARBA00029409"/>
    </source>
</evidence>
<dbReference type="EC" id="2.7.6.3" evidence="3"/>
<evidence type="ECO:0000256" key="9">
    <source>
        <dbReference type="ARBA" id="ARBA00022909"/>
    </source>
</evidence>
<dbReference type="NCBIfam" id="TIGR01498">
    <property type="entry name" value="folK"/>
    <property type="match status" value="1"/>
</dbReference>
<comment type="pathway">
    <text evidence="1">Cofactor biosynthesis; tetrahydrofolate biosynthesis; 2-amino-4-hydroxy-6-hydroxymethyl-7,8-dihydropteridine diphosphate from 7,8-dihydroneopterin triphosphate: step 4/4.</text>
</comment>
<keyword evidence="7" id="KW-0418">Kinase</keyword>
<comment type="function">
    <text evidence="10">Catalyzes the transfer of pyrophosphate from adenosine triphosphate (ATP) to 6-hydroxymethyl-7,8-dihydropterin, an enzymatic step in folate biosynthesis pathway.</text>
</comment>
<keyword evidence="15" id="KW-1185">Reference proteome</keyword>
<dbReference type="EMBL" id="CP107716">
    <property type="protein sequence ID" value="UYQ73971.1"/>
    <property type="molecule type" value="Genomic_DNA"/>
</dbReference>
<dbReference type="PANTHER" id="PTHR43071:SF1">
    <property type="entry name" value="2-AMINO-4-HYDROXY-6-HYDROXYMETHYLDIHYDROPTERIDINE PYROPHOSPHOKINASE"/>
    <property type="match status" value="1"/>
</dbReference>
<evidence type="ECO:0000256" key="12">
    <source>
        <dbReference type="ARBA" id="ARBA00033413"/>
    </source>
</evidence>
<evidence type="ECO:0000256" key="5">
    <source>
        <dbReference type="ARBA" id="ARBA00022679"/>
    </source>
</evidence>
<proteinExistence type="inferred from homology"/>
<evidence type="ECO:0000256" key="4">
    <source>
        <dbReference type="ARBA" id="ARBA00016218"/>
    </source>
</evidence>
<evidence type="ECO:0000256" key="1">
    <source>
        <dbReference type="ARBA" id="ARBA00005051"/>
    </source>
</evidence>
<dbReference type="SUPFAM" id="SSF55083">
    <property type="entry name" value="6-hydroxymethyl-7,8-dihydropterin pyrophosphokinase, HPPK"/>
    <property type="match status" value="1"/>
</dbReference>
<dbReference type="Pfam" id="PF01288">
    <property type="entry name" value="HPPK"/>
    <property type="match status" value="1"/>
</dbReference>
<keyword evidence="8" id="KW-0067">ATP-binding</keyword>
<dbReference type="PANTHER" id="PTHR43071">
    <property type="entry name" value="2-AMINO-4-HYDROXY-6-HYDROXYMETHYLDIHYDROPTERIDINE PYROPHOSPHOKINASE"/>
    <property type="match status" value="1"/>
</dbReference>
<keyword evidence="6" id="KW-0547">Nucleotide-binding</keyword>
<organism evidence="14 15">
    <name type="scientific">Pelagibacterium flavum</name>
    <dbReference type="NCBI Taxonomy" id="2984530"/>
    <lineage>
        <taxon>Bacteria</taxon>
        <taxon>Pseudomonadati</taxon>
        <taxon>Pseudomonadota</taxon>
        <taxon>Alphaproteobacteria</taxon>
        <taxon>Hyphomicrobiales</taxon>
        <taxon>Devosiaceae</taxon>
        <taxon>Pelagibacterium</taxon>
    </lineage>
</organism>
<accession>A0ABY6ITK0</accession>